<dbReference type="EMBL" id="CP062961">
    <property type="protein sequence ID" value="QOW64753.1"/>
    <property type="molecule type" value="Genomic_DNA"/>
</dbReference>
<dbReference type="AlphaFoldDB" id="A0A7S6WWD2"/>
<dbReference type="Proteomes" id="UP000516404">
    <property type="component" value="Plasmid p2"/>
</dbReference>
<dbReference type="KEGG" id="rter:IDM49_11725"/>
<dbReference type="GeneID" id="96624903"/>
<name>A0A7S6WWD2_9MICC</name>
<evidence type="ECO:0000313" key="2">
    <source>
        <dbReference type="Proteomes" id="UP000516404"/>
    </source>
</evidence>
<keyword evidence="2" id="KW-1185">Reference proteome</keyword>
<proteinExistence type="predicted"/>
<reference evidence="1 2" key="1">
    <citation type="submission" date="2020-09" db="EMBL/GenBank/DDBJ databases">
        <title>Investigation of environmental microbes.</title>
        <authorList>
            <person name="Ou Y."/>
            <person name="Kang Q."/>
        </authorList>
    </citation>
    <scope>NUCLEOTIDE SEQUENCE [LARGE SCALE GENOMIC DNA]</scope>
    <source>
        <strain evidence="1 2">KJZ-14</strain>
        <plasmid evidence="1 2">p2</plasmid>
    </source>
</reference>
<evidence type="ECO:0000313" key="1">
    <source>
        <dbReference type="EMBL" id="QOW64753.1"/>
    </source>
</evidence>
<keyword evidence="1" id="KW-0614">Plasmid</keyword>
<sequence length="332" mass="38252">MGYNALPPKFIKEITQLEEGQFIVSAVRYFKSSEEVLALPVFTQLPEPYTWGEELTVLPQWSTTRWCKWNQEGQIVTRKDIPKVPKSLYWEASNFGRPDTHTVSITKDVWQKEIVHGRSIELTIKATSTGEDQIRVTVEANYPFEKEISPTDRNLLMAASLVQDSISATRATPLPRSSNLTREEWEKSLEITWDFFAINELDNQQKIFDYLSEIAQNNTSHQLAHQVMQERVEMIQDTAPGQIITGRSGATQYIGYKYKENLVALENFFYGNALYVFRENWQELSKKSRATLLSDYVGDFDRLVHTGKWKDKFIRILIANGHNPDGDDTAED</sequence>
<gene>
    <name evidence="1" type="ORF">IDM49_11725</name>
</gene>
<geneLocation type="plasmid" evidence="1 2">
    <name>p2</name>
</geneLocation>
<accession>A0A7S6WWD2</accession>
<protein>
    <submittedName>
        <fullName evidence="1">Uncharacterized protein</fullName>
    </submittedName>
</protein>
<organism evidence="1 2">
    <name type="scientific">Rothia terrae</name>
    <dbReference type="NCBI Taxonomy" id="396015"/>
    <lineage>
        <taxon>Bacteria</taxon>
        <taxon>Bacillati</taxon>
        <taxon>Actinomycetota</taxon>
        <taxon>Actinomycetes</taxon>
        <taxon>Micrococcales</taxon>
        <taxon>Micrococcaceae</taxon>
        <taxon>Rothia</taxon>
    </lineage>
</organism>
<dbReference type="RefSeq" id="WP_193836783.1">
    <property type="nucleotide sequence ID" value="NZ_CP062961.1"/>
</dbReference>